<dbReference type="SUPFAM" id="SSF53474">
    <property type="entry name" value="alpha/beta-Hydrolases"/>
    <property type="match status" value="2"/>
</dbReference>
<evidence type="ECO:0000256" key="1">
    <source>
        <dbReference type="SAM" id="SignalP"/>
    </source>
</evidence>
<evidence type="ECO:0000313" key="5">
    <source>
        <dbReference type="Proteomes" id="UP001602119"/>
    </source>
</evidence>
<feature type="signal peptide" evidence="1">
    <location>
        <begin position="1"/>
        <end position="45"/>
    </location>
</feature>
<dbReference type="Pfam" id="PF00561">
    <property type="entry name" value="Abhydrolase_1"/>
    <property type="match status" value="1"/>
</dbReference>
<dbReference type="EMBL" id="JBIAXI010000030">
    <property type="protein sequence ID" value="MFF4778280.1"/>
    <property type="molecule type" value="Genomic_DNA"/>
</dbReference>
<gene>
    <name evidence="4" type="ORF">ACFY05_36205</name>
</gene>
<dbReference type="Pfam" id="PF08386">
    <property type="entry name" value="Abhydrolase_4"/>
    <property type="match status" value="1"/>
</dbReference>
<dbReference type="RefSeq" id="WP_387346831.1">
    <property type="nucleotide sequence ID" value="NZ_JBIAXI010000030.1"/>
</dbReference>
<name>A0ABW6VFY7_MICFU</name>
<evidence type="ECO:0000259" key="3">
    <source>
        <dbReference type="Pfam" id="PF08386"/>
    </source>
</evidence>
<sequence length="498" mass="53335">MTNRTKRPVRPAPVRSAYRVKTVPVALSALSALLGLTVLPAAAQAAPALTWKACPSGQGPVEMECTAIEVPVDWSAPGKATIKLDLARLPATEPSLRLGSVLVVPDGGPGIQGVLSSAPESFTKLRRHFDVVGYNPRTSAAGRYLPPSCGVPGLPLNDPRDRAAYEAQAAALERLVDRCRQDDTTGLADHLDSDSVARDMEAIRTALGQDRLTMLAFSYGGVPAAAYARLYPGHVRAVVFDSTPDSTVGWRGMERAQLRATEAAFKRFTTWCAGDDACALRGRNVRTLWRKLIKSTGRRPVTYASARLGEIRLTDLHLKALARTVLPVPEKAPEFADALLKASKGDFAWFGEQVLGISAGWSSPGAAATRCPDGLVRLGYEALVSDRRYSERISRDFGGGVGTGLEALACSGWRHRPVNPPRPLPTGLPRALGLGGDRDFPVTELLVSRIPGSVTVRYDGTVHVAYLRAKDPCVTGYADRYLTALTLPPAGTLCSPRQ</sequence>
<comment type="caution">
    <text evidence="4">The sequence shown here is derived from an EMBL/GenBank/DDBJ whole genome shotgun (WGS) entry which is preliminary data.</text>
</comment>
<dbReference type="InterPro" id="IPR000073">
    <property type="entry name" value="AB_hydrolase_1"/>
</dbReference>
<protein>
    <submittedName>
        <fullName evidence="4">Alpha/beta fold hydrolase</fullName>
    </submittedName>
</protein>
<evidence type="ECO:0000259" key="2">
    <source>
        <dbReference type="Pfam" id="PF00561"/>
    </source>
</evidence>
<keyword evidence="5" id="KW-1185">Reference proteome</keyword>
<reference evidence="4 5" key="1">
    <citation type="submission" date="2024-10" db="EMBL/GenBank/DDBJ databases">
        <title>The Natural Products Discovery Center: Release of the First 8490 Sequenced Strains for Exploring Actinobacteria Biosynthetic Diversity.</title>
        <authorList>
            <person name="Kalkreuter E."/>
            <person name="Kautsar S.A."/>
            <person name="Yang D."/>
            <person name="Bader C.D."/>
            <person name="Teijaro C.N."/>
            <person name="Fluegel L."/>
            <person name="Davis C.M."/>
            <person name="Simpson J.R."/>
            <person name="Lauterbach L."/>
            <person name="Steele A.D."/>
            <person name="Gui C."/>
            <person name="Meng S."/>
            <person name="Li G."/>
            <person name="Viehrig K."/>
            <person name="Ye F."/>
            <person name="Su P."/>
            <person name="Kiefer A.F."/>
            <person name="Nichols A."/>
            <person name="Cepeda A.J."/>
            <person name="Yan W."/>
            <person name="Fan B."/>
            <person name="Jiang Y."/>
            <person name="Adhikari A."/>
            <person name="Zheng C.-J."/>
            <person name="Schuster L."/>
            <person name="Cowan T.M."/>
            <person name="Smanski M.J."/>
            <person name="Chevrette M.G."/>
            <person name="De Carvalho L.P.S."/>
            <person name="Shen B."/>
        </authorList>
    </citation>
    <scope>NUCLEOTIDE SEQUENCE [LARGE SCALE GENOMIC DNA]</scope>
    <source>
        <strain evidence="4 5">NPDC001281</strain>
    </source>
</reference>
<evidence type="ECO:0000313" key="4">
    <source>
        <dbReference type="EMBL" id="MFF4778280.1"/>
    </source>
</evidence>
<dbReference type="InterPro" id="IPR013595">
    <property type="entry name" value="Pept_S33_TAP-like_C"/>
</dbReference>
<dbReference type="GO" id="GO:0016787">
    <property type="term" value="F:hydrolase activity"/>
    <property type="evidence" value="ECO:0007669"/>
    <property type="project" value="UniProtKB-KW"/>
</dbReference>
<dbReference type="Proteomes" id="UP001602119">
    <property type="component" value="Unassembled WGS sequence"/>
</dbReference>
<feature type="domain" description="AB hydrolase-1" evidence="2">
    <location>
        <begin position="102"/>
        <end position="291"/>
    </location>
</feature>
<accession>A0ABW6VFY7</accession>
<dbReference type="InterPro" id="IPR029058">
    <property type="entry name" value="AB_hydrolase_fold"/>
</dbReference>
<feature type="domain" description="Peptidase S33 tripeptidyl aminopeptidase-like C-terminal" evidence="3">
    <location>
        <begin position="408"/>
        <end position="494"/>
    </location>
</feature>
<keyword evidence="4" id="KW-0378">Hydrolase</keyword>
<organism evidence="4 5">
    <name type="scientific">Microtetraspora fusca</name>
    <dbReference type="NCBI Taxonomy" id="1997"/>
    <lineage>
        <taxon>Bacteria</taxon>
        <taxon>Bacillati</taxon>
        <taxon>Actinomycetota</taxon>
        <taxon>Actinomycetes</taxon>
        <taxon>Streptosporangiales</taxon>
        <taxon>Streptosporangiaceae</taxon>
        <taxon>Microtetraspora</taxon>
    </lineage>
</organism>
<proteinExistence type="predicted"/>
<dbReference type="Gene3D" id="3.40.50.1820">
    <property type="entry name" value="alpha/beta hydrolase"/>
    <property type="match status" value="1"/>
</dbReference>
<feature type="chain" id="PRO_5045420006" evidence="1">
    <location>
        <begin position="46"/>
        <end position="498"/>
    </location>
</feature>
<keyword evidence="1" id="KW-0732">Signal</keyword>